<evidence type="ECO:0000256" key="1">
    <source>
        <dbReference type="SAM" id="MobiDB-lite"/>
    </source>
</evidence>
<gene>
    <name evidence="2" type="ORF">G2W53_035589</name>
</gene>
<dbReference type="AlphaFoldDB" id="A0A834STC6"/>
<sequence>MEAESGSGSRVQWVGTKGKRVNYREAQDSPQPCSSDER</sequence>
<protein>
    <submittedName>
        <fullName evidence="2">Uncharacterized protein</fullName>
    </submittedName>
</protein>
<evidence type="ECO:0000313" key="2">
    <source>
        <dbReference type="EMBL" id="KAF7808846.1"/>
    </source>
</evidence>
<feature type="region of interest" description="Disordered" evidence="1">
    <location>
        <begin position="1"/>
        <end position="38"/>
    </location>
</feature>
<reference evidence="2" key="1">
    <citation type="submission" date="2020-09" db="EMBL/GenBank/DDBJ databases">
        <title>Genome-Enabled Discovery of Anthraquinone Biosynthesis in Senna tora.</title>
        <authorList>
            <person name="Kang S.-H."/>
            <person name="Pandey R.P."/>
            <person name="Lee C.-M."/>
            <person name="Sim J.-S."/>
            <person name="Jeong J.-T."/>
            <person name="Choi B.-S."/>
            <person name="Jung M."/>
            <person name="Ginzburg D."/>
            <person name="Zhao K."/>
            <person name="Won S.Y."/>
            <person name="Oh T.-J."/>
            <person name="Yu Y."/>
            <person name="Kim N.-H."/>
            <person name="Lee O.R."/>
            <person name="Lee T.-H."/>
            <person name="Bashyal P."/>
            <person name="Kim T.-S."/>
            <person name="Lee W.-H."/>
            <person name="Kawkins C."/>
            <person name="Kim C.-K."/>
            <person name="Kim J.S."/>
            <person name="Ahn B.O."/>
            <person name="Rhee S.Y."/>
            <person name="Sohng J.K."/>
        </authorList>
    </citation>
    <scope>NUCLEOTIDE SEQUENCE</scope>
    <source>
        <tissue evidence="2">Leaf</tissue>
    </source>
</reference>
<feature type="compositionally biased region" description="Polar residues" evidence="1">
    <location>
        <begin position="28"/>
        <end position="38"/>
    </location>
</feature>
<accession>A0A834STC6</accession>
<feature type="compositionally biased region" description="Polar residues" evidence="1">
    <location>
        <begin position="1"/>
        <end position="10"/>
    </location>
</feature>
<proteinExistence type="predicted"/>
<organism evidence="2 3">
    <name type="scientific">Senna tora</name>
    <dbReference type="NCBI Taxonomy" id="362788"/>
    <lineage>
        <taxon>Eukaryota</taxon>
        <taxon>Viridiplantae</taxon>
        <taxon>Streptophyta</taxon>
        <taxon>Embryophyta</taxon>
        <taxon>Tracheophyta</taxon>
        <taxon>Spermatophyta</taxon>
        <taxon>Magnoliopsida</taxon>
        <taxon>eudicotyledons</taxon>
        <taxon>Gunneridae</taxon>
        <taxon>Pentapetalae</taxon>
        <taxon>rosids</taxon>
        <taxon>fabids</taxon>
        <taxon>Fabales</taxon>
        <taxon>Fabaceae</taxon>
        <taxon>Caesalpinioideae</taxon>
        <taxon>Cassia clade</taxon>
        <taxon>Senna</taxon>
    </lineage>
</organism>
<evidence type="ECO:0000313" key="3">
    <source>
        <dbReference type="Proteomes" id="UP000634136"/>
    </source>
</evidence>
<dbReference type="EMBL" id="JAAIUW010000011">
    <property type="protein sequence ID" value="KAF7808846.1"/>
    <property type="molecule type" value="Genomic_DNA"/>
</dbReference>
<keyword evidence="3" id="KW-1185">Reference proteome</keyword>
<dbReference type="Proteomes" id="UP000634136">
    <property type="component" value="Unassembled WGS sequence"/>
</dbReference>
<name>A0A834STC6_9FABA</name>
<comment type="caution">
    <text evidence="2">The sequence shown here is derived from an EMBL/GenBank/DDBJ whole genome shotgun (WGS) entry which is preliminary data.</text>
</comment>